<reference evidence="2" key="1">
    <citation type="submission" date="2019-10" db="EMBL/GenBank/DDBJ databases">
        <title>Conservation and host-specific expression of non-tandemly repeated heterogenous ribosome RNA gene in arbuscular mycorrhizal fungi.</title>
        <authorList>
            <person name="Maeda T."/>
            <person name="Kobayashi Y."/>
            <person name="Nakagawa T."/>
            <person name="Ezawa T."/>
            <person name="Yamaguchi K."/>
            <person name="Bino T."/>
            <person name="Nishimoto Y."/>
            <person name="Shigenobu S."/>
            <person name="Kawaguchi M."/>
        </authorList>
    </citation>
    <scope>NUCLEOTIDE SEQUENCE</scope>
    <source>
        <strain evidence="2">HR1</strain>
    </source>
</reference>
<evidence type="ECO:0000313" key="2">
    <source>
        <dbReference type="EMBL" id="GES81293.1"/>
    </source>
</evidence>
<feature type="compositionally biased region" description="Low complexity" evidence="1">
    <location>
        <begin position="86"/>
        <end position="128"/>
    </location>
</feature>
<gene>
    <name evidence="2" type="ORF">RCL2_000854400</name>
</gene>
<evidence type="ECO:0000256" key="1">
    <source>
        <dbReference type="SAM" id="MobiDB-lite"/>
    </source>
</evidence>
<protein>
    <submittedName>
        <fullName evidence="2">Uncharacterized protein</fullName>
    </submittedName>
</protein>
<evidence type="ECO:0000313" key="3">
    <source>
        <dbReference type="Proteomes" id="UP000615446"/>
    </source>
</evidence>
<comment type="caution">
    <text evidence="2">The sequence shown here is derived from an EMBL/GenBank/DDBJ whole genome shotgun (WGS) entry which is preliminary data.</text>
</comment>
<feature type="compositionally biased region" description="Polar residues" evidence="1">
    <location>
        <begin position="129"/>
        <end position="148"/>
    </location>
</feature>
<dbReference type="EMBL" id="BLAL01000054">
    <property type="protein sequence ID" value="GES81293.1"/>
    <property type="molecule type" value="Genomic_DNA"/>
</dbReference>
<organism evidence="2 3">
    <name type="scientific">Rhizophagus clarus</name>
    <dbReference type="NCBI Taxonomy" id="94130"/>
    <lineage>
        <taxon>Eukaryota</taxon>
        <taxon>Fungi</taxon>
        <taxon>Fungi incertae sedis</taxon>
        <taxon>Mucoromycota</taxon>
        <taxon>Glomeromycotina</taxon>
        <taxon>Glomeromycetes</taxon>
        <taxon>Glomerales</taxon>
        <taxon>Glomeraceae</taxon>
        <taxon>Rhizophagus</taxon>
    </lineage>
</organism>
<feature type="region of interest" description="Disordered" evidence="1">
    <location>
        <begin position="82"/>
        <end position="161"/>
    </location>
</feature>
<name>A0A8H3L3T7_9GLOM</name>
<proteinExistence type="predicted"/>
<dbReference type="AlphaFoldDB" id="A0A8H3L3T7"/>
<dbReference type="Proteomes" id="UP000615446">
    <property type="component" value="Unassembled WGS sequence"/>
</dbReference>
<sequence length="240" mass="27155">MVADQNHSSDISSEQGVIPSTEKIAQLNAEIYNTVFKKRVRRLERDIYSLKNKLDDPEVCVNRETVIDLTHEIVLSLIGKKDKDPSYSSESSENSNSVEIIESTSSKTSSSESSSSKSSLSSETNSSEFTGDTFNWLDQTPPSTSPTLESEKGKDNPAPVQDNQLLNEFFEAYKEYKAYTSLLGLDLHREVMKKVFFRSLNQEAKIQLSHKEYLDPFQRLSEILVKLDVPFNLKLQILFG</sequence>
<accession>A0A8H3L3T7</accession>